<dbReference type="CDD" id="cd11386">
    <property type="entry name" value="MCP_signal"/>
    <property type="match status" value="1"/>
</dbReference>
<dbReference type="EMBL" id="JAQQLF010000009">
    <property type="protein sequence ID" value="MDC7717229.1"/>
    <property type="molecule type" value="Genomic_DNA"/>
</dbReference>
<dbReference type="PANTHER" id="PTHR32089:SF119">
    <property type="entry name" value="METHYL-ACCEPTING CHEMOTAXIS PROTEIN CTPL"/>
    <property type="match status" value="1"/>
</dbReference>
<dbReference type="CDD" id="cd06225">
    <property type="entry name" value="HAMP"/>
    <property type="match status" value="1"/>
</dbReference>
<keyword evidence="2 8" id="KW-0812">Transmembrane</keyword>
<comment type="subcellular location">
    <subcellularLocation>
        <location evidence="1">Membrane</location>
        <topology evidence="1">Multi-pass membrane protein</topology>
    </subcellularLocation>
</comment>
<feature type="domain" description="Methyl-accepting transducer" evidence="9">
    <location>
        <begin position="269"/>
        <end position="505"/>
    </location>
</feature>
<comment type="similarity">
    <text evidence="6">Belongs to the methyl-accepting chemotaxis (MCP) protein family.</text>
</comment>
<dbReference type="PRINTS" id="PR00260">
    <property type="entry name" value="CHEMTRNSDUCR"/>
</dbReference>
<evidence type="ECO:0000259" key="9">
    <source>
        <dbReference type="PROSITE" id="PS50111"/>
    </source>
</evidence>
<keyword evidence="4 8" id="KW-0472">Membrane</keyword>
<dbReference type="InterPro" id="IPR003660">
    <property type="entry name" value="HAMP_dom"/>
</dbReference>
<dbReference type="PANTHER" id="PTHR32089">
    <property type="entry name" value="METHYL-ACCEPTING CHEMOTAXIS PROTEIN MCPB"/>
    <property type="match status" value="1"/>
</dbReference>
<dbReference type="RefSeq" id="WP_272751581.1">
    <property type="nucleotide sequence ID" value="NZ_JAQQLF010000009.1"/>
</dbReference>
<keyword evidence="12" id="KW-1185">Reference proteome</keyword>
<dbReference type="Pfam" id="PF00015">
    <property type="entry name" value="MCPsignal"/>
    <property type="match status" value="1"/>
</dbReference>
<sequence length="541" mass="57574">MKHISLRTHLILMVSIAILFCVALGTSGLLGSRSIAGEVDDLLNTQKMIRQQTEADMMHDAVRSDVLSALYRDKLGEKDKLKGIAADLAEHAKHFRELMADNSQRASDNASLKALYGEVVPQVERYLQSASIIISSLESQPDKALVTLPAFEQDFDALEGGMEKVTDAIEQSSTRAQQTVDAGISKQSIMSGMLALAAAVLLIAYAAVLSRLLLRPLQALTSTANQVIKTGNLSLRVDDNAGLELAVSIQAFNRMLQSQQKLVTQLQDVAGSLESTSSSIGGLTARVRSDAEAQSSSAEHISSAISQMSHSVANVSQGTRSALECSQAAGEQARSSSQTVTQSANAILAATQSVQHVSSVIHSLESSAMQIGRVVEAITGIAEQTNMLALNAAIEAARAGETGRGFAVVADEVRNLAVRTSTATQEIQTMVSSIQTSAQQAVHAMEEGIRQVAQSSEEAQKAGNAIELIEDRTRESVHTMGQIHQELQEQASASQDIAGNADQVSDMARRTLNSALEVEAETRRLQQLAQNLNATLASFSG</sequence>
<evidence type="ECO:0000256" key="4">
    <source>
        <dbReference type="ARBA" id="ARBA00023136"/>
    </source>
</evidence>
<evidence type="ECO:0000256" key="3">
    <source>
        <dbReference type="ARBA" id="ARBA00022989"/>
    </source>
</evidence>
<protein>
    <submittedName>
        <fullName evidence="11">HAMP domain-containing methyl-accepting chemotaxis protein</fullName>
    </submittedName>
</protein>
<evidence type="ECO:0000256" key="7">
    <source>
        <dbReference type="PROSITE-ProRule" id="PRU00284"/>
    </source>
</evidence>
<dbReference type="SMART" id="SM00304">
    <property type="entry name" value="HAMP"/>
    <property type="match status" value="1"/>
</dbReference>
<gene>
    <name evidence="11" type="ORF">PQU95_08380</name>
</gene>
<dbReference type="Gene3D" id="1.10.287.950">
    <property type="entry name" value="Methyl-accepting chemotaxis protein"/>
    <property type="match status" value="1"/>
</dbReference>
<feature type="domain" description="HAMP" evidence="10">
    <location>
        <begin position="211"/>
        <end position="264"/>
    </location>
</feature>
<organism evidence="11 12">
    <name type="scientific">Vogesella aquatica</name>
    <dbReference type="NCBI Taxonomy" id="2984206"/>
    <lineage>
        <taxon>Bacteria</taxon>
        <taxon>Pseudomonadati</taxon>
        <taxon>Pseudomonadota</taxon>
        <taxon>Betaproteobacteria</taxon>
        <taxon>Neisseriales</taxon>
        <taxon>Chromobacteriaceae</taxon>
        <taxon>Vogesella</taxon>
    </lineage>
</organism>
<dbReference type="Proteomes" id="UP001219956">
    <property type="component" value="Unassembled WGS sequence"/>
</dbReference>
<evidence type="ECO:0000259" key="10">
    <source>
        <dbReference type="PROSITE" id="PS50885"/>
    </source>
</evidence>
<evidence type="ECO:0000256" key="5">
    <source>
        <dbReference type="ARBA" id="ARBA00023224"/>
    </source>
</evidence>
<evidence type="ECO:0000256" key="6">
    <source>
        <dbReference type="ARBA" id="ARBA00029447"/>
    </source>
</evidence>
<dbReference type="PROSITE" id="PS50111">
    <property type="entry name" value="CHEMOTAXIS_TRANSDUC_2"/>
    <property type="match status" value="1"/>
</dbReference>
<dbReference type="InterPro" id="IPR004090">
    <property type="entry name" value="Chemotax_Me-accpt_rcpt"/>
</dbReference>
<dbReference type="InterPro" id="IPR004089">
    <property type="entry name" value="MCPsignal_dom"/>
</dbReference>
<evidence type="ECO:0000256" key="2">
    <source>
        <dbReference type="ARBA" id="ARBA00022692"/>
    </source>
</evidence>
<evidence type="ECO:0000256" key="8">
    <source>
        <dbReference type="SAM" id="Phobius"/>
    </source>
</evidence>
<proteinExistence type="inferred from homology"/>
<dbReference type="SUPFAM" id="SSF58104">
    <property type="entry name" value="Methyl-accepting chemotaxis protein (MCP) signaling domain"/>
    <property type="match status" value="1"/>
</dbReference>
<dbReference type="SMART" id="SM00283">
    <property type="entry name" value="MA"/>
    <property type="match status" value="1"/>
</dbReference>
<evidence type="ECO:0000313" key="12">
    <source>
        <dbReference type="Proteomes" id="UP001219956"/>
    </source>
</evidence>
<comment type="caution">
    <text evidence="11">The sequence shown here is derived from an EMBL/GenBank/DDBJ whole genome shotgun (WGS) entry which is preliminary data.</text>
</comment>
<keyword evidence="5 7" id="KW-0807">Transducer</keyword>
<accession>A0ABT5J073</accession>
<reference evidence="11 12" key="1">
    <citation type="submission" date="2023-01" db="EMBL/GenBank/DDBJ databases">
        <title>Novel species of the genus Vogesella isolated from rivers.</title>
        <authorList>
            <person name="Lu H."/>
        </authorList>
    </citation>
    <scope>NUCLEOTIDE SEQUENCE [LARGE SCALE GENOMIC DNA]</scope>
    <source>
        <strain evidence="11 12">DC21W</strain>
    </source>
</reference>
<evidence type="ECO:0000256" key="1">
    <source>
        <dbReference type="ARBA" id="ARBA00004141"/>
    </source>
</evidence>
<feature type="transmembrane region" description="Helical" evidence="8">
    <location>
        <begin position="193"/>
        <end position="214"/>
    </location>
</feature>
<evidence type="ECO:0000313" key="11">
    <source>
        <dbReference type="EMBL" id="MDC7717229.1"/>
    </source>
</evidence>
<dbReference type="PROSITE" id="PS50885">
    <property type="entry name" value="HAMP"/>
    <property type="match status" value="1"/>
</dbReference>
<name>A0ABT5J073_9NEIS</name>
<keyword evidence="3 8" id="KW-1133">Transmembrane helix</keyword>